<dbReference type="InterPro" id="IPR011032">
    <property type="entry name" value="GroES-like_sf"/>
</dbReference>
<dbReference type="Pfam" id="PF00107">
    <property type="entry name" value="ADH_zinc_N"/>
    <property type="match status" value="1"/>
</dbReference>
<evidence type="ECO:0000313" key="4">
    <source>
        <dbReference type="Proteomes" id="UP000490939"/>
    </source>
</evidence>
<dbReference type="AlphaFoldDB" id="A0A8H3Z1N9"/>
<dbReference type="PANTHER" id="PTHR45033">
    <property type="match status" value="1"/>
</dbReference>
<dbReference type="CDD" id="cd05188">
    <property type="entry name" value="MDR"/>
    <property type="match status" value="1"/>
</dbReference>
<organism evidence="3 4">
    <name type="scientific">Venturia inaequalis</name>
    <name type="common">Apple scab fungus</name>
    <dbReference type="NCBI Taxonomy" id="5025"/>
    <lineage>
        <taxon>Eukaryota</taxon>
        <taxon>Fungi</taxon>
        <taxon>Dikarya</taxon>
        <taxon>Ascomycota</taxon>
        <taxon>Pezizomycotina</taxon>
        <taxon>Dothideomycetes</taxon>
        <taxon>Pleosporomycetidae</taxon>
        <taxon>Venturiales</taxon>
        <taxon>Venturiaceae</taxon>
        <taxon>Venturia</taxon>
    </lineage>
</organism>
<gene>
    <name evidence="3" type="ORF">EG327_006033</name>
</gene>
<keyword evidence="1" id="KW-1133">Transmembrane helix</keyword>
<dbReference type="GO" id="GO:0016491">
    <property type="term" value="F:oxidoreductase activity"/>
    <property type="evidence" value="ECO:0007669"/>
    <property type="project" value="InterPro"/>
</dbReference>
<feature type="domain" description="Enoyl reductase (ER)" evidence="2">
    <location>
        <begin position="12"/>
        <end position="350"/>
    </location>
</feature>
<keyword evidence="1" id="KW-0812">Transmembrane</keyword>
<dbReference type="SUPFAM" id="SSF50129">
    <property type="entry name" value="GroES-like"/>
    <property type="match status" value="1"/>
</dbReference>
<dbReference type="Proteomes" id="UP000490939">
    <property type="component" value="Unassembled WGS sequence"/>
</dbReference>
<dbReference type="EMBL" id="WNWR01000350">
    <property type="protein sequence ID" value="KAE9981969.1"/>
    <property type="molecule type" value="Genomic_DNA"/>
</dbReference>
<dbReference type="SUPFAM" id="SSF51735">
    <property type="entry name" value="NAD(P)-binding Rossmann-fold domains"/>
    <property type="match status" value="1"/>
</dbReference>
<proteinExistence type="predicted"/>
<dbReference type="Gene3D" id="3.90.180.10">
    <property type="entry name" value="Medium-chain alcohol dehydrogenases, catalytic domain"/>
    <property type="match status" value="1"/>
</dbReference>
<dbReference type="InterPro" id="IPR036291">
    <property type="entry name" value="NAD(P)-bd_dom_sf"/>
</dbReference>
<dbReference type="InterPro" id="IPR013154">
    <property type="entry name" value="ADH-like_N"/>
</dbReference>
<dbReference type="SMART" id="SM00829">
    <property type="entry name" value="PKS_ER"/>
    <property type="match status" value="1"/>
</dbReference>
<accession>A0A8H3Z1N9</accession>
<protein>
    <recommendedName>
        <fullName evidence="2">Enoyl reductase (ER) domain-containing protein</fullName>
    </recommendedName>
</protein>
<reference evidence="3 4" key="1">
    <citation type="submission" date="2019-07" db="EMBL/GenBank/DDBJ databases">
        <title>Venturia inaequalis Genome Resource.</title>
        <authorList>
            <person name="Lichtner F.J."/>
        </authorList>
    </citation>
    <scope>NUCLEOTIDE SEQUENCE [LARGE SCALE GENOMIC DNA]</scope>
    <source>
        <strain evidence="3 4">DMI_063113</strain>
    </source>
</reference>
<sequence length="627" mass="68252">MPSAIAIRQIEGKPGKVYYPLEKIYVPEPSPKDNEVVVKIAAAALNHRDLFIRQHLYPGTTFGVPLLADGCGTVVSTGSSSEAQKWKGKRVVINPGTGWKDDVDGPEDPKGYAILGGTKANPAGTLGDYMVIGVSELEDAPEHLSDAEAAAVCLTGLTAWRAVITKSGNAKPGRNILVTGIGGGVAIMALLFASAAGARVYVSSGSEDKLAKARQLGAAGGINYKEKDWGKKLGALLPKDRPFLDAVIDGAGGDIVNQSMRLLKAGGVIVSYGMTLGPQLPFLMGAVLKNIDIRGSTMGSRKEFSDMIEFVKTKQVKPVISRTVQGLDIEAINGLFDDIKKGSQFGKLVVELTGSGKLYFEEPENFKIAIFADTKTPETVYSLLLALNLNIPVTWLPRGDGPLRDERNANFVKFAQQKAGILVVNDWSVNDELDLPCTQAIELGVSINGLGETSKRMHMLQKACESAGKRGRFITIYTPHDMERRQIQPALVTAIQTAESYRIDLLENTKLFRQRFNHTVNDAFAEVDIKTRVTHYTSALKRRRYELNDSNEESYASLEQLHRCAAVMALPFKTVRSIDMKSLTSRSKLSPPWLAAGGISSMYKDAAVAQAMRVLRITHDREGRNHH</sequence>
<dbReference type="FunFam" id="3.40.50.720:FF:000481">
    <property type="entry name" value="Alcohol dehydrogenase, variant"/>
    <property type="match status" value="1"/>
</dbReference>
<name>A0A8H3Z1N9_VENIN</name>
<dbReference type="PANTHER" id="PTHR45033:SF3">
    <property type="entry name" value="DEHYDROGENASE, PUTATIVE (AFU_ORTHOLOGUE AFUA_2G13270)-RELATED"/>
    <property type="match status" value="1"/>
</dbReference>
<dbReference type="Pfam" id="PF08240">
    <property type="entry name" value="ADH_N"/>
    <property type="match status" value="1"/>
</dbReference>
<evidence type="ECO:0000256" key="1">
    <source>
        <dbReference type="SAM" id="Phobius"/>
    </source>
</evidence>
<comment type="caution">
    <text evidence="3">The sequence shown here is derived from an EMBL/GenBank/DDBJ whole genome shotgun (WGS) entry which is preliminary data.</text>
</comment>
<dbReference type="InterPro" id="IPR020843">
    <property type="entry name" value="ER"/>
</dbReference>
<keyword evidence="1" id="KW-0472">Membrane</keyword>
<evidence type="ECO:0000259" key="2">
    <source>
        <dbReference type="SMART" id="SM00829"/>
    </source>
</evidence>
<evidence type="ECO:0000313" key="3">
    <source>
        <dbReference type="EMBL" id="KAE9981969.1"/>
    </source>
</evidence>
<dbReference type="InterPro" id="IPR052711">
    <property type="entry name" value="Zinc_ADH-like"/>
</dbReference>
<keyword evidence="4" id="KW-1185">Reference proteome</keyword>
<dbReference type="InterPro" id="IPR013149">
    <property type="entry name" value="ADH-like_C"/>
</dbReference>
<dbReference type="Gene3D" id="3.40.50.720">
    <property type="entry name" value="NAD(P)-binding Rossmann-like Domain"/>
    <property type="match status" value="1"/>
</dbReference>
<feature type="transmembrane region" description="Helical" evidence="1">
    <location>
        <begin position="176"/>
        <end position="202"/>
    </location>
</feature>